<dbReference type="AlphaFoldDB" id="A0AAV4AD23"/>
<keyword evidence="4" id="KW-1185">Reference proteome</keyword>
<evidence type="ECO:0000313" key="4">
    <source>
        <dbReference type="Proteomes" id="UP000735302"/>
    </source>
</evidence>
<dbReference type="InterPro" id="IPR039011">
    <property type="entry name" value="IRS"/>
</dbReference>
<dbReference type="PROSITE" id="PS50003">
    <property type="entry name" value="PH_DOMAIN"/>
    <property type="match status" value="1"/>
</dbReference>
<proteinExistence type="predicted"/>
<dbReference type="SUPFAM" id="SSF50729">
    <property type="entry name" value="PH domain-like"/>
    <property type="match status" value="1"/>
</dbReference>
<accession>A0AAV4AD23</accession>
<dbReference type="Gene3D" id="2.30.29.30">
    <property type="entry name" value="Pleckstrin-homology domain (PH domain)/Phosphotyrosine-binding domain (PTB)"/>
    <property type="match status" value="1"/>
</dbReference>
<sequence length="159" mass="18232">MDADRMSVSSMGVRHLFERPGSDIRKTGFLKKLKSHRPQTLKKKYFVLRSTSASGPARLEYYDSEKKFKSGSPPKRSIQLHTCFNINRRSDSSIHQHGGSSSSSSGKNFRNGLVLYMSDESFTVVAESEEEMEAWLTMLLEYQNEYLPDGDMHREHYGK</sequence>
<reference evidence="3 4" key="1">
    <citation type="journal article" date="2021" name="Elife">
        <title>Chloroplast acquisition without the gene transfer in kleptoplastic sea slugs, Plakobranchus ocellatus.</title>
        <authorList>
            <person name="Maeda T."/>
            <person name="Takahashi S."/>
            <person name="Yoshida T."/>
            <person name="Shimamura S."/>
            <person name="Takaki Y."/>
            <person name="Nagai Y."/>
            <person name="Toyoda A."/>
            <person name="Suzuki Y."/>
            <person name="Arimoto A."/>
            <person name="Ishii H."/>
            <person name="Satoh N."/>
            <person name="Nishiyama T."/>
            <person name="Hasebe M."/>
            <person name="Maruyama T."/>
            <person name="Minagawa J."/>
            <person name="Obokata J."/>
            <person name="Shigenobu S."/>
        </authorList>
    </citation>
    <scope>NUCLEOTIDE SEQUENCE [LARGE SCALE GENOMIC DNA]</scope>
</reference>
<organism evidence="3 4">
    <name type="scientific">Plakobranchus ocellatus</name>
    <dbReference type="NCBI Taxonomy" id="259542"/>
    <lineage>
        <taxon>Eukaryota</taxon>
        <taxon>Metazoa</taxon>
        <taxon>Spiralia</taxon>
        <taxon>Lophotrochozoa</taxon>
        <taxon>Mollusca</taxon>
        <taxon>Gastropoda</taxon>
        <taxon>Heterobranchia</taxon>
        <taxon>Euthyneura</taxon>
        <taxon>Panpulmonata</taxon>
        <taxon>Sacoglossa</taxon>
        <taxon>Placobranchoidea</taxon>
        <taxon>Plakobranchidae</taxon>
        <taxon>Plakobranchus</taxon>
    </lineage>
</organism>
<keyword evidence="1" id="KW-0677">Repeat</keyword>
<dbReference type="InterPro" id="IPR011993">
    <property type="entry name" value="PH-like_dom_sf"/>
</dbReference>
<keyword evidence="3" id="KW-0675">Receptor</keyword>
<dbReference type="GO" id="GO:0005829">
    <property type="term" value="C:cytosol"/>
    <property type="evidence" value="ECO:0007669"/>
    <property type="project" value="TreeGrafter"/>
</dbReference>
<dbReference type="Proteomes" id="UP000735302">
    <property type="component" value="Unassembled WGS sequence"/>
</dbReference>
<protein>
    <submittedName>
        <fullName evidence="3">Insulin receptor substrate 1</fullName>
    </submittedName>
</protein>
<dbReference type="GO" id="GO:0005886">
    <property type="term" value="C:plasma membrane"/>
    <property type="evidence" value="ECO:0007669"/>
    <property type="project" value="TreeGrafter"/>
</dbReference>
<gene>
    <name evidence="3" type="ORF">PoB_003095800</name>
</gene>
<comment type="caution">
    <text evidence="3">The sequence shown here is derived from an EMBL/GenBank/DDBJ whole genome shotgun (WGS) entry which is preliminary data.</text>
</comment>
<dbReference type="PANTHER" id="PTHR10614:SF13">
    <property type="entry name" value="INSULIN RECEPTOR SUBSTRATE 1"/>
    <property type="match status" value="1"/>
</dbReference>
<dbReference type="SMART" id="SM00233">
    <property type="entry name" value="PH"/>
    <property type="match status" value="1"/>
</dbReference>
<dbReference type="GO" id="GO:0043548">
    <property type="term" value="F:phosphatidylinositol 3-kinase binding"/>
    <property type="evidence" value="ECO:0007669"/>
    <property type="project" value="TreeGrafter"/>
</dbReference>
<dbReference type="InterPro" id="IPR001849">
    <property type="entry name" value="PH_domain"/>
</dbReference>
<dbReference type="GO" id="GO:0008286">
    <property type="term" value="P:insulin receptor signaling pathway"/>
    <property type="evidence" value="ECO:0007669"/>
    <property type="project" value="InterPro"/>
</dbReference>
<evidence type="ECO:0000256" key="1">
    <source>
        <dbReference type="ARBA" id="ARBA00022737"/>
    </source>
</evidence>
<dbReference type="EMBL" id="BLXT01003739">
    <property type="protein sequence ID" value="GFO04453.1"/>
    <property type="molecule type" value="Genomic_DNA"/>
</dbReference>
<evidence type="ECO:0000313" key="3">
    <source>
        <dbReference type="EMBL" id="GFO04453.1"/>
    </source>
</evidence>
<dbReference type="PANTHER" id="PTHR10614">
    <property type="entry name" value="INSULIN RECEPTOR SUBSTRATE"/>
    <property type="match status" value="1"/>
</dbReference>
<feature type="domain" description="PH" evidence="2">
    <location>
        <begin position="23"/>
        <end position="144"/>
    </location>
</feature>
<dbReference type="CDD" id="cd01257">
    <property type="entry name" value="PH_IRS"/>
    <property type="match status" value="1"/>
</dbReference>
<dbReference type="GO" id="GO:0005158">
    <property type="term" value="F:insulin receptor binding"/>
    <property type="evidence" value="ECO:0007669"/>
    <property type="project" value="InterPro"/>
</dbReference>
<evidence type="ECO:0000259" key="2">
    <source>
        <dbReference type="PROSITE" id="PS50003"/>
    </source>
</evidence>
<name>A0AAV4AD23_9GAST</name>
<dbReference type="Pfam" id="PF00169">
    <property type="entry name" value="PH"/>
    <property type="match status" value="1"/>
</dbReference>